<keyword evidence="2" id="KW-0288">FMN</keyword>
<sequence>MKVYDKAAKKYYGSLDITPLPLLSWDVHAAHVRVLCETGNTMVDLRQFAEMNRWAYSKLNDLVLGEDEVVVITDPKLSIVHTTSNINTMTGYRPDEIIGETPKMFQGEETDKQVLLKIRTAIEGKKPFEAVVLNYRKDGSTYLCQIQAEPVFDKAGQLVNFIAYEREVA</sequence>
<dbReference type="PROSITE" id="PS50112">
    <property type="entry name" value="PAS"/>
    <property type="match status" value="1"/>
</dbReference>
<dbReference type="NCBIfam" id="TIGR00229">
    <property type="entry name" value="sensory_box"/>
    <property type="match status" value="1"/>
</dbReference>
<comment type="caution">
    <text evidence="6">The sequence shown here is derived from an EMBL/GenBank/DDBJ whole genome shotgun (WGS) entry which is preliminary data.</text>
</comment>
<dbReference type="InterPro" id="IPR035965">
    <property type="entry name" value="PAS-like_dom_sf"/>
</dbReference>
<dbReference type="EMBL" id="FTOB01000001">
    <property type="protein sequence ID" value="SIS39034.1"/>
    <property type="molecule type" value="Genomic_DNA"/>
</dbReference>
<keyword evidence="7" id="KW-1185">Reference proteome</keyword>
<evidence type="ECO:0000313" key="7">
    <source>
        <dbReference type="Proteomes" id="UP000185728"/>
    </source>
</evidence>
<accession>A0ABY1KIJ7</accession>
<keyword evidence="1" id="KW-0285">Flavoprotein</keyword>
<evidence type="ECO:0000259" key="4">
    <source>
        <dbReference type="PROSITE" id="PS50112"/>
    </source>
</evidence>
<dbReference type="Proteomes" id="UP000185728">
    <property type="component" value="Unassembled WGS sequence"/>
</dbReference>
<dbReference type="Gene3D" id="3.30.450.20">
    <property type="entry name" value="PAS domain"/>
    <property type="match status" value="1"/>
</dbReference>
<gene>
    <name evidence="6" type="ORF">SAMN05421766_101377</name>
</gene>
<dbReference type="PANTHER" id="PTHR47429:SF2">
    <property type="entry name" value="PROTEIN TWIN LOV 1"/>
    <property type="match status" value="1"/>
</dbReference>
<feature type="domain" description="PAC" evidence="5">
    <location>
        <begin position="126"/>
        <end position="169"/>
    </location>
</feature>
<feature type="domain" description="PAS" evidence="4">
    <location>
        <begin position="55"/>
        <end position="125"/>
    </location>
</feature>
<evidence type="ECO:0000313" key="6">
    <source>
        <dbReference type="EMBL" id="SIS39034.1"/>
    </source>
</evidence>
<evidence type="ECO:0000256" key="2">
    <source>
        <dbReference type="ARBA" id="ARBA00022643"/>
    </source>
</evidence>
<proteinExistence type="predicted"/>
<dbReference type="InterPro" id="IPR000014">
    <property type="entry name" value="PAS"/>
</dbReference>
<keyword evidence="3" id="KW-0157">Chromophore</keyword>
<dbReference type="InterPro" id="IPR000700">
    <property type="entry name" value="PAS-assoc_C"/>
</dbReference>
<reference evidence="6 7" key="1">
    <citation type="submission" date="2017-01" db="EMBL/GenBank/DDBJ databases">
        <authorList>
            <person name="Varghese N."/>
            <person name="Submissions S."/>
        </authorList>
    </citation>
    <scope>NUCLEOTIDE SEQUENCE [LARGE SCALE GENOMIC DNA]</scope>
    <source>
        <strain evidence="6 7">DSM 2061</strain>
    </source>
</reference>
<protein>
    <submittedName>
        <fullName evidence="6">PAS domain S-box-containing protein</fullName>
    </submittedName>
</protein>
<name>A0ABY1KIJ7_9FLAO</name>
<evidence type="ECO:0000256" key="3">
    <source>
        <dbReference type="ARBA" id="ARBA00022991"/>
    </source>
</evidence>
<dbReference type="Pfam" id="PF13426">
    <property type="entry name" value="PAS_9"/>
    <property type="match status" value="1"/>
</dbReference>
<dbReference type="SUPFAM" id="SSF55785">
    <property type="entry name" value="PYP-like sensor domain (PAS domain)"/>
    <property type="match status" value="1"/>
</dbReference>
<organism evidence="6 7">
    <name type="scientific">Zobellia uliginosa</name>
    <dbReference type="NCBI Taxonomy" id="143224"/>
    <lineage>
        <taxon>Bacteria</taxon>
        <taxon>Pseudomonadati</taxon>
        <taxon>Bacteroidota</taxon>
        <taxon>Flavobacteriia</taxon>
        <taxon>Flavobacteriales</taxon>
        <taxon>Flavobacteriaceae</taxon>
        <taxon>Zobellia</taxon>
    </lineage>
</organism>
<evidence type="ECO:0000259" key="5">
    <source>
        <dbReference type="PROSITE" id="PS50113"/>
    </source>
</evidence>
<dbReference type="PANTHER" id="PTHR47429">
    <property type="entry name" value="PROTEIN TWIN LOV 1"/>
    <property type="match status" value="1"/>
</dbReference>
<dbReference type="PROSITE" id="PS50113">
    <property type="entry name" value="PAC"/>
    <property type="match status" value="1"/>
</dbReference>
<dbReference type="CDD" id="cd00130">
    <property type="entry name" value="PAS"/>
    <property type="match status" value="1"/>
</dbReference>
<evidence type="ECO:0000256" key="1">
    <source>
        <dbReference type="ARBA" id="ARBA00022630"/>
    </source>
</evidence>
<dbReference type="RefSeq" id="WP_076453251.1">
    <property type="nucleotide sequence ID" value="NZ_FTOB01000001.1"/>
</dbReference>